<keyword evidence="4" id="KW-0677">Repeat</keyword>
<evidence type="ECO:0000256" key="6">
    <source>
        <dbReference type="ARBA" id="ARBA00023004"/>
    </source>
</evidence>
<dbReference type="EMBL" id="FQVB01000054">
    <property type="protein sequence ID" value="SHG25430.1"/>
    <property type="molecule type" value="Genomic_DNA"/>
</dbReference>
<dbReference type="PIRSF" id="PIRSF036408">
    <property type="entry name" value="PduS_prd"/>
    <property type="match status" value="1"/>
</dbReference>
<evidence type="ECO:0000256" key="4">
    <source>
        <dbReference type="ARBA" id="ARBA00022737"/>
    </source>
</evidence>
<evidence type="ECO:0000313" key="12">
    <source>
        <dbReference type="Proteomes" id="UP000184076"/>
    </source>
</evidence>
<dbReference type="GO" id="GO:0016020">
    <property type="term" value="C:membrane"/>
    <property type="evidence" value="ECO:0007669"/>
    <property type="project" value="InterPro"/>
</dbReference>
<evidence type="ECO:0000259" key="9">
    <source>
        <dbReference type="Pfam" id="PF10531"/>
    </source>
</evidence>
<dbReference type="SUPFAM" id="SSF142019">
    <property type="entry name" value="Nqo1 FMN-binding domain-like"/>
    <property type="match status" value="1"/>
</dbReference>
<keyword evidence="5" id="KW-0249">Electron transport</keyword>
<accession>A0A1M5IBZ0</accession>
<dbReference type="Gene3D" id="3.40.50.11540">
    <property type="entry name" value="NADH-ubiquinone oxidoreductase 51kDa subunit"/>
    <property type="match status" value="1"/>
</dbReference>
<dbReference type="Pfam" id="PF01512">
    <property type="entry name" value="Complex1_51K"/>
    <property type="match status" value="1"/>
</dbReference>
<dbReference type="Pfam" id="PF10531">
    <property type="entry name" value="SLBB"/>
    <property type="match status" value="1"/>
</dbReference>
<dbReference type="SUPFAM" id="SSF142984">
    <property type="entry name" value="Nqo1 middle domain-like"/>
    <property type="match status" value="1"/>
</dbReference>
<feature type="domain" description="RnfC Barrel sandwich hybrid" evidence="10">
    <location>
        <begin position="383"/>
        <end position="444"/>
    </location>
</feature>
<keyword evidence="2" id="KW-0004">4Fe-4S</keyword>
<keyword evidence="12" id="KW-1185">Reference proteome</keyword>
<dbReference type="InterPro" id="IPR019554">
    <property type="entry name" value="Soluble_ligand-bd"/>
</dbReference>
<dbReference type="GO" id="GO:0009055">
    <property type="term" value="F:electron transfer activity"/>
    <property type="evidence" value="ECO:0007669"/>
    <property type="project" value="InterPro"/>
</dbReference>
<evidence type="ECO:0000256" key="3">
    <source>
        <dbReference type="ARBA" id="ARBA00022723"/>
    </source>
</evidence>
<dbReference type="InterPro" id="IPR011538">
    <property type="entry name" value="Nuo51_FMN-bd"/>
</dbReference>
<dbReference type="GO" id="GO:0046872">
    <property type="term" value="F:metal ion binding"/>
    <property type="evidence" value="ECO:0007669"/>
    <property type="project" value="UniProtKB-KW"/>
</dbReference>
<dbReference type="InterPro" id="IPR026902">
    <property type="entry name" value="RnfC_N"/>
</dbReference>
<name>A0A1M5IBZ0_9BACT</name>
<dbReference type="InterPro" id="IPR017054">
    <property type="entry name" value="PduS"/>
</dbReference>
<dbReference type="Gene3D" id="3.10.20.600">
    <property type="match status" value="1"/>
</dbReference>
<dbReference type="InterPro" id="IPR037225">
    <property type="entry name" value="Nuo51_FMN-bd_sf"/>
</dbReference>
<keyword evidence="6" id="KW-0408">Iron</keyword>
<reference evidence="12" key="1">
    <citation type="submission" date="2016-11" db="EMBL/GenBank/DDBJ databases">
        <authorList>
            <person name="Varghese N."/>
            <person name="Submissions S."/>
        </authorList>
    </citation>
    <scope>NUCLEOTIDE SEQUENCE [LARGE SCALE GENOMIC DNA]</scope>
    <source>
        <strain evidence="12">DSM 9756</strain>
    </source>
</reference>
<dbReference type="Pfam" id="PF13534">
    <property type="entry name" value="Fer4_17"/>
    <property type="match status" value="1"/>
</dbReference>
<dbReference type="SUPFAM" id="SSF46548">
    <property type="entry name" value="alpha-helical ferredoxin"/>
    <property type="match status" value="1"/>
</dbReference>
<feature type="domain" description="NADH-ubiquinone oxidoreductase 51kDa subunit FMN-binding" evidence="8">
    <location>
        <begin position="10"/>
        <end position="149"/>
    </location>
</feature>
<dbReference type="InterPro" id="IPR011053">
    <property type="entry name" value="Single_hybrid_motif"/>
</dbReference>
<evidence type="ECO:0000256" key="2">
    <source>
        <dbReference type="ARBA" id="ARBA00022485"/>
    </source>
</evidence>
<dbReference type="RefSeq" id="WP_073041919.1">
    <property type="nucleotide sequence ID" value="NZ_FQVB01000054.1"/>
</dbReference>
<dbReference type="STRING" id="1121391.SAMN02745206_03559"/>
<dbReference type="GO" id="GO:0051539">
    <property type="term" value="F:4 iron, 4 sulfur cluster binding"/>
    <property type="evidence" value="ECO:0007669"/>
    <property type="project" value="UniProtKB-KW"/>
</dbReference>
<keyword evidence="3" id="KW-0479">Metal-binding</keyword>
<dbReference type="Proteomes" id="UP000184076">
    <property type="component" value="Unassembled WGS sequence"/>
</dbReference>
<evidence type="ECO:0000256" key="1">
    <source>
        <dbReference type="ARBA" id="ARBA00022448"/>
    </source>
</evidence>
<dbReference type="PANTHER" id="PTHR43034:SF2">
    <property type="entry name" value="ION-TRANSLOCATING OXIDOREDUCTASE COMPLEX SUBUNIT C"/>
    <property type="match status" value="1"/>
</dbReference>
<sequence length="448" mass="47606">MDKSQLVECVRAAGIVGQGGAGFPAHVKYDTDVETVIANGCECEPLLHSDKHLMEARAEDLVRGLRALRTAVGARRGVIAVKRKYERVADRLRKAMAGADLELALLDDFYPAGDEQVLIYEATGRSVPPLGLPKDVGALVANVGTLVSVGDALDGKPVTHRLVTVTGDVARPAIWNVPLGTPLSDLVEACGGATVEDPVHILGGPMMGRVVDDPKQAASAVVTKTLGGVILVPRGHYLHQRATLSLDVMARRAATACIQCRYCTDLCPRFLIGHDFQTHKVMRALGGGGPEAAPGSLQALLCSECGLCELFSCPMHLSPRRLNAALKVRFREQKVDFPEPRRVKPSQAALRSYRKIPVSRLAIKLDIARYMGLHPEFLGDLKPARVRVPLRQHIGAPSVPLVKPGDRVSAGQPVGAIPSGALGAFVHAPLSGVVTAVDDAVTITGEPS</sequence>
<evidence type="ECO:0000256" key="5">
    <source>
        <dbReference type="ARBA" id="ARBA00022982"/>
    </source>
</evidence>
<dbReference type="AlphaFoldDB" id="A0A1M5IBZ0"/>
<protein>
    <submittedName>
        <fullName evidence="11">Na+-translocating ferredoxin:NAD+ oxidoreductase RNF, RnfC subunit</fullName>
    </submittedName>
</protein>
<evidence type="ECO:0000259" key="8">
    <source>
        <dbReference type="Pfam" id="PF01512"/>
    </source>
</evidence>
<evidence type="ECO:0000259" key="10">
    <source>
        <dbReference type="Pfam" id="PF13375"/>
    </source>
</evidence>
<proteinExistence type="predicted"/>
<organism evidence="11 12">
    <name type="scientific">Desulfacinum infernum DSM 9756</name>
    <dbReference type="NCBI Taxonomy" id="1121391"/>
    <lineage>
        <taxon>Bacteria</taxon>
        <taxon>Pseudomonadati</taxon>
        <taxon>Thermodesulfobacteriota</taxon>
        <taxon>Syntrophobacteria</taxon>
        <taxon>Syntrophobacterales</taxon>
        <taxon>Syntrophobacteraceae</taxon>
        <taxon>Desulfacinum</taxon>
    </lineage>
</organism>
<evidence type="ECO:0000256" key="7">
    <source>
        <dbReference type="ARBA" id="ARBA00023014"/>
    </source>
</evidence>
<dbReference type="OrthoDB" id="9767754at2"/>
<keyword evidence="7" id="KW-0411">Iron-sulfur</keyword>
<gene>
    <name evidence="11" type="ORF">SAMN02745206_03559</name>
</gene>
<dbReference type="SUPFAM" id="SSF51230">
    <property type="entry name" value="Single hybrid motif"/>
    <property type="match status" value="1"/>
</dbReference>
<evidence type="ECO:0000313" key="11">
    <source>
        <dbReference type="EMBL" id="SHG25430.1"/>
    </source>
</evidence>
<keyword evidence="1" id="KW-0813">Transport</keyword>
<dbReference type="Pfam" id="PF13375">
    <property type="entry name" value="RnfC_N"/>
    <property type="match status" value="1"/>
</dbReference>
<feature type="domain" description="Soluble ligand binding" evidence="9">
    <location>
        <begin position="163"/>
        <end position="209"/>
    </location>
</feature>
<dbReference type="PANTHER" id="PTHR43034">
    <property type="entry name" value="ION-TRANSLOCATING OXIDOREDUCTASE COMPLEX SUBUNIT C"/>
    <property type="match status" value="1"/>
</dbReference>
<dbReference type="InterPro" id="IPR010208">
    <property type="entry name" value="Ion_transpt_RnfC/RsxC"/>
</dbReference>